<organism evidence="4 5">
    <name type="scientific">Amylocarpus encephaloides</name>
    <dbReference type="NCBI Taxonomy" id="45428"/>
    <lineage>
        <taxon>Eukaryota</taxon>
        <taxon>Fungi</taxon>
        <taxon>Dikarya</taxon>
        <taxon>Ascomycota</taxon>
        <taxon>Pezizomycotina</taxon>
        <taxon>Leotiomycetes</taxon>
        <taxon>Helotiales</taxon>
        <taxon>Helotiales incertae sedis</taxon>
        <taxon>Amylocarpus</taxon>
    </lineage>
</organism>
<feature type="region of interest" description="Disordered" evidence="2">
    <location>
        <begin position="566"/>
        <end position="598"/>
    </location>
</feature>
<feature type="domain" description="Zn(2)-C6 fungal-type" evidence="3">
    <location>
        <begin position="26"/>
        <end position="59"/>
    </location>
</feature>
<dbReference type="PANTHER" id="PTHR37540">
    <property type="entry name" value="TRANSCRIPTION FACTOR (ACR-2), PUTATIVE-RELATED-RELATED"/>
    <property type="match status" value="1"/>
</dbReference>
<gene>
    <name evidence="4" type="ORF">BJ875DRAFT_464418</name>
</gene>
<dbReference type="PANTHER" id="PTHR37540:SF9">
    <property type="entry name" value="ZN(2)-C6 FUNGAL-TYPE DOMAIN-CONTAINING PROTEIN"/>
    <property type="match status" value="1"/>
</dbReference>
<dbReference type="CDD" id="cd00067">
    <property type="entry name" value="GAL4"/>
    <property type="match status" value="1"/>
</dbReference>
<feature type="region of interest" description="Disordered" evidence="2">
    <location>
        <begin position="1"/>
        <end position="29"/>
    </location>
</feature>
<dbReference type="PROSITE" id="PS50048">
    <property type="entry name" value="ZN2_CY6_FUNGAL_2"/>
    <property type="match status" value="1"/>
</dbReference>
<evidence type="ECO:0000313" key="5">
    <source>
        <dbReference type="Proteomes" id="UP000824998"/>
    </source>
</evidence>
<dbReference type="Gene3D" id="4.10.240.10">
    <property type="entry name" value="Zn(2)-C6 fungal-type DNA-binding domain"/>
    <property type="match status" value="1"/>
</dbReference>
<keyword evidence="5" id="KW-1185">Reference proteome</keyword>
<name>A0A9P7YHZ5_9HELO</name>
<dbReference type="EMBL" id="MU251505">
    <property type="protein sequence ID" value="KAG9233343.1"/>
    <property type="molecule type" value="Genomic_DNA"/>
</dbReference>
<evidence type="ECO:0000313" key="4">
    <source>
        <dbReference type="EMBL" id="KAG9233343.1"/>
    </source>
</evidence>
<protein>
    <recommendedName>
        <fullName evidence="3">Zn(2)-C6 fungal-type domain-containing protein</fullName>
    </recommendedName>
</protein>
<evidence type="ECO:0000256" key="2">
    <source>
        <dbReference type="SAM" id="MobiDB-lite"/>
    </source>
</evidence>
<evidence type="ECO:0000256" key="1">
    <source>
        <dbReference type="ARBA" id="ARBA00023242"/>
    </source>
</evidence>
<dbReference type="AlphaFoldDB" id="A0A9P7YHZ5"/>
<evidence type="ECO:0000259" key="3">
    <source>
        <dbReference type="PROSITE" id="PS50048"/>
    </source>
</evidence>
<proteinExistence type="predicted"/>
<dbReference type="Pfam" id="PF11951">
    <property type="entry name" value="Fungal_trans_2"/>
    <property type="match status" value="1"/>
</dbReference>
<feature type="region of interest" description="Disordered" evidence="2">
    <location>
        <begin position="126"/>
        <end position="145"/>
    </location>
</feature>
<dbReference type="InterPro" id="IPR001138">
    <property type="entry name" value="Zn2Cys6_DnaBD"/>
</dbReference>
<dbReference type="InterPro" id="IPR036864">
    <property type="entry name" value="Zn2-C6_fun-type_DNA-bd_sf"/>
</dbReference>
<dbReference type="GO" id="GO:0008270">
    <property type="term" value="F:zinc ion binding"/>
    <property type="evidence" value="ECO:0007669"/>
    <property type="project" value="InterPro"/>
</dbReference>
<keyword evidence="1" id="KW-0539">Nucleus</keyword>
<dbReference type="Proteomes" id="UP000824998">
    <property type="component" value="Unassembled WGS sequence"/>
</dbReference>
<dbReference type="InterPro" id="IPR021858">
    <property type="entry name" value="Fun_TF"/>
</dbReference>
<dbReference type="OrthoDB" id="415825at2759"/>
<dbReference type="SMART" id="SM00066">
    <property type="entry name" value="GAL4"/>
    <property type="match status" value="1"/>
</dbReference>
<dbReference type="PROSITE" id="PS00463">
    <property type="entry name" value="ZN2_CY6_FUNGAL_1"/>
    <property type="match status" value="1"/>
</dbReference>
<sequence length="598" mass="66384">MLKTEDAQGDGKGGKGKKSRQRTSTSCTECKRRKQKCNQMRDRPCHNCARRYPPVECIYVDAKTVPQKQRLESEEMQMMDPALSNAARYDLSPVKTNIPLYDTTGFGLLDPASAFNSGIENRRLSSAGSAYSDRSRSEGTPDQESMLASGDVSYLFPVDSSSPPYQFETHLRDPSSPGLSMQVGDSAFQNLHSVPIERSYRNAELFHFFLQRLCPYVSAIDGSNPPPSFMREWLPFLVQSPLVAPIAVLSAAYFQATAKRMDVDNAIDAVTHKVKLISLINEHLTSNTKGVDDQAIAAVMSLAYNELVYADQRSTVAHMRGIRDMVRTRGGISCLSLPFLRMMLMRTDYQVACTYECHPIVQGPQEVVRSIGEYPVQLDSPFLLSDTRFVDYMDILGLSQPAATILDDMRFITTSLLSLGDAQEPEQANAKFLVTVQWIQNRLASPESDPGLASDMIYQVCRATSTIYMTAILSRSPLSTACTAQLFSGVWMRMWQVPLPRWKQIPGVFFFILLVVNPFTCIRPEGRFIKGMFAASVMGIGLVDWNVAAAILKTFLGVQKWLGTREAGDNEGSNSEDQLAVSRAPEGGLPTWSLTSEN</sequence>
<reference evidence="4" key="1">
    <citation type="journal article" date="2021" name="IMA Fungus">
        <title>Genomic characterization of three marine fungi, including Emericellopsis atlantica sp. nov. with signatures of a generalist lifestyle and marine biomass degradation.</title>
        <authorList>
            <person name="Hagestad O.C."/>
            <person name="Hou L."/>
            <person name="Andersen J.H."/>
            <person name="Hansen E.H."/>
            <person name="Altermark B."/>
            <person name="Li C."/>
            <person name="Kuhnert E."/>
            <person name="Cox R.J."/>
            <person name="Crous P.W."/>
            <person name="Spatafora J.W."/>
            <person name="Lail K."/>
            <person name="Amirebrahimi M."/>
            <person name="Lipzen A."/>
            <person name="Pangilinan J."/>
            <person name="Andreopoulos W."/>
            <person name="Hayes R.D."/>
            <person name="Ng V."/>
            <person name="Grigoriev I.V."/>
            <person name="Jackson S.A."/>
            <person name="Sutton T.D.S."/>
            <person name="Dobson A.D.W."/>
            <person name="Rama T."/>
        </authorList>
    </citation>
    <scope>NUCLEOTIDE SEQUENCE</scope>
    <source>
        <strain evidence="4">TRa018bII</strain>
    </source>
</reference>
<dbReference type="SUPFAM" id="SSF57701">
    <property type="entry name" value="Zn2/Cys6 DNA-binding domain"/>
    <property type="match status" value="1"/>
</dbReference>
<accession>A0A9P7YHZ5</accession>
<dbReference type="Pfam" id="PF00172">
    <property type="entry name" value="Zn_clus"/>
    <property type="match status" value="1"/>
</dbReference>
<comment type="caution">
    <text evidence="4">The sequence shown here is derived from an EMBL/GenBank/DDBJ whole genome shotgun (WGS) entry which is preliminary data.</text>
</comment>
<dbReference type="GO" id="GO:0000981">
    <property type="term" value="F:DNA-binding transcription factor activity, RNA polymerase II-specific"/>
    <property type="evidence" value="ECO:0007669"/>
    <property type="project" value="InterPro"/>
</dbReference>